<dbReference type="AlphaFoldDB" id="A0A261VCK9"/>
<sequence>MKTAFIGLDYIVDIMHPDGKIARSAQQAADRRVIEKANQALAHAKAHEWLSILVKVGFKPGYHELPLHSPMFGKAKQFGALALGGPGTEFHPDLRSDLADMVIEKPRVSAFYGTALEPALRAQDVKRLVVAGVSTAWAVQSIVREAHDRDYTVVILEDACAAPTVEEHVSSIALLRTIAQVTSVEELGNL</sequence>
<dbReference type="CDD" id="cd00431">
    <property type="entry name" value="cysteine_hydrolases"/>
    <property type="match status" value="1"/>
</dbReference>
<dbReference type="Pfam" id="PF00857">
    <property type="entry name" value="Isochorismatase"/>
    <property type="match status" value="1"/>
</dbReference>
<protein>
    <submittedName>
        <fullName evidence="3">Isochorismatase</fullName>
    </submittedName>
</protein>
<evidence type="ECO:0000259" key="2">
    <source>
        <dbReference type="Pfam" id="PF00857"/>
    </source>
</evidence>
<dbReference type="OrthoDB" id="9781985at2"/>
<evidence type="ECO:0000313" key="4">
    <source>
        <dbReference type="Proteomes" id="UP000216429"/>
    </source>
</evidence>
<dbReference type="RefSeq" id="WP_094815833.1">
    <property type="nucleotide sequence ID" value="NZ_NEVU01000003.1"/>
</dbReference>
<dbReference type="PANTHER" id="PTHR43540:SF1">
    <property type="entry name" value="ISOCHORISMATASE HYDROLASE"/>
    <property type="match status" value="1"/>
</dbReference>
<dbReference type="Gene3D" id="3.40.50.850">
    <property type="entry name" value="Isochorismatase-like"/>
    <property type="match status" value="1"/>
</dbReference>
<dbReference type="InterPro" id="IPR036380">
    <property type="entry name" value="Isochorismatase-like_sf"/>
</dbReference>
<reference evidence="4" key="1">
    <citation type="submission" date="2017-05" db="EMBL/GenBank/DDBJ databases">
        <title>Complete and WGS of Bordetella genogroups.</title>
        <authorList>
            <person name="Spilker T."/>
            <person name="Lipuma J."/>
        </authorList>
    </citation>
    <scope>NUCLEOTIDE SEQUENCE [LARGE SCALE GENOMIC DNA]</scope>
    <source>
        <strain evidence="4">AU6712</strain>
    </source>
</reference>
<accession>A0A261VCK9</accession>
<gene>
    <name evidence="3" type="ORF">CAL22_19030</name>
</gene>
<dbReference type="InterPro" id="IPR000868">
    <property type="entry name" value="Isochorismatase-like_dom"/>
</dbReference>
<dbReference type="SUPFAM" id="SSF52499">
    <property type="entry name" value="Isochorismatase-like hydrolases"/>
    <property type="match status" value="1"/>
</dbReference>
<keyword evidence="1" id="KW-0378">Hydrolase</keyword>
<dbReference type="Proteomes" id="UP000216429">
    <property type="component" value="Unassembled WGS sequence"/>
</dbReference>
<dbReference type="InterPro" id="IPR050272">
    <property type="entry name" value="Isochorismatase-like_hydrls"/>
</dbReference>
<feature type="domain" description="Isochorismatase-like" evidence="2">
    <location>
        <begin position="4"/>
        <end position="186"/>
    </location>
</feature>
<organism evidence="3 4">
    <name type="scientific">Bordetella genomosp. 12</name>
    <dbReference type="NCBI Taxonomy" id="463035"/>
    <lineage>
        <taxon>Bacteria</taxon>
        <taxon>Pseudomonadati</taxon>
        <taxon>Pseudomonadota</taxon>
        <taxon>Betaproteobacteria</taxon>
        <taxon>Burkholderiales</taxon>
        <taxon>Alcaligenaceae</taxon>
        <taxon>Bordetella</taxon>
    </lineage>
</organism>
<proteinExistence type="predicted"/>
<dbReference type="EMBL" id="NEVU01000003">
    <property type="protein sequence ID" value="OZI71878.1"/>
    <property type="molecule type" value="Genomic_DNA"/>
</dbReference>
<comment type="caution">
    <text evidence="3">The sequence shown here is derived from an EMBL/GenBank/DDBJ whole genome shotgun (WGS) entry which is preliminary data.</text>
</comment>
<dbReference type="PANTHER" id="PTHR43540">
    <property type="entry name" value="PEROXYUREIDOACRYLATE/UREIDOACRYLATE AMIDOHYDROLASE-RELATED"/>
    <property type="match status" value="1"/>
</dbReference>
<evidence type="ECO:0000256" key="1">
    <source>
        <dbReference type="ARBA" id="ARBA00022801"/>
    </source>
</evidence>
<dbReference type="GO" id="GO:0016787">
    <property type="term" value="F:hydrolase activity"/>
    <property type="evidence" value="ECO:0007669"/>
    <property type="project" value="UniProtKB-KW"/>
</dbReference>
<keyword evidence="4" id="KW-1185">Reference proteome</keyword>
<evidence type="ECO:0000313" key="3">
    <source>
        <dbReference type="EMBL" id="OZI71878.1"/>
    </source>
</evidence>
<name>A0A261VCK9_9BORD</name>